<feature type="domain" description="J" evidence="2">
    <location>
        <begin position="2"/>
        <end position="66"/>
    </location>
</feature>
<sequence length="82" mass="8786">TEYYKILDVEQSASEGEIKKAYRKISLKVHPDKNAHPKADESFKRVNKAFEVLGDAQKRTIYDQTGGEAPSGFGGAGAGGAG</sequence>
<dbReference type="PRINTS" id="PR00625">
    <property type="entry name" value="JDOMAIN"/>
</dbReference>
<dbReference type="EMBL" id="KV453934">
    <property type="protein sequence ID" value="ODV72504.1"/>
    <property type="molecule type" value="Genomic_DNA"/>
</dbReference>
<dbReference type="SUPFAM" id="SSF46565">
    <property type="entry name" value="Chaperone J-domain"/>
    <property type="match status" value="1"/>
</dbReference>
<dbReference type="PROSITE" id="PS00636">
    <property type="entry name" value="DNAJ_1"/>
    <property type="match status" value="1"/>
</dbReference>
<dbReference type="PROSITE" id="PS50076">
    <property type="entry name" value="DNAJ_2"/>
    <property type="match status" value="1"/>
</dbReference>
<dbReference type="GeneID" id="30986550"/>
<evidence type="ECO:0000313" key="4">
    <source>
        <dbReference type="Proteomes" id="UP000094389"/>
    </source>
</evidence>
<feature type="compositionally biased region" description="Gly residues" evidence="1">
    <location>
        <begin position="72"/>
        <end position="82"/>
    </location>
</feature>
<dbReference type="InterPro" id="IPR051100">
    <property type="entry name" value="DnaJ_subfamily_B/C"/>
</dbReference>
<feature type="non-terminal residue" evidence="3">
    <location>
        <position position="1"/>
    </location>
</feature>
<evidence type="ECO:0000313" key="3">
    <source>
        <dbReference type="EMBL" id="ODV72504.1"/>
    </source>
</evidence>
<dbReference type="Gene3D" id="1.10.287.110">
    <property type="entry name" value="DnaJ domain"/>
    <property type="match status" value="1"/>
</dbReference>
<dbReference type="GO" id="GO:0005789">
    <property type="term" value="C:endoplasmic reticulum membrane"/>
    <property type="evidence" value="ECO:0007669"/>
    <property type="project" value="TreeGrafter"/>
</dbReference>
<dbReference type="RefSeq" id="XP_020069543.1">
    <property type="nucleotide sequence ID" value="XM_020212154.1"/>
</dbReference>
<dbReference type="InterPro" id="IPR036869">
    <property type="entry name" value="J_dom_sf"/>
</dbReference>
<proteinExistence type="predicted"/>
<dbReference type="OrthoDB" id="1507364at2759"/>
<dbReference type="PANTHER" id="PTHR43908:SF3">
    <property type="entry name" value="AT29763P-RELATED"/>
    <property type="match status" value="1"/>
</dbReference>
<dbReference type="CDD" id="cd06257">
    <property type="entry name" value="DnaJ"/>
    <property type="match status" value="1"/>
</dbReference>
<name>A0A1E4RZ18_CYBJN</name>
<gene>
    <name evidence="3" type="ORF">CYBJADRAFT_113999</name>
</gene>
<dbReference type="AlphaFoldDB" id="A0A1E4RZ18"/>
<reference evidence="3 4" key="1">
    <citation type="journal article" date="2016" name="Proc. Natl. Acad. Sci. U.S.A.">
        <title>Comparative genomics of biotechnologically important yeasts.</title>
        <authorList>
            <person name="Riley R."/>
            <person name="Haridas S."/>
            <person name="Wolfe K.H."/>
            <person name="Lopes M.R."/>
            <person name="Hittinger C.T."/>
            <person name="Goeker M."/>
            <person name="Salamov A.A."/>
            <person name="Wisecaver J.H."/>
            <person name="Long T.M."/>
            <person name="Calvey C.H."/>
            <person name="Aerts A.L."/>
            <person name="Barry K.W."/>
            <person name="Choi C."/>
            <person name="Clum A."/>
            <person name="Coughlan A.Y."/>
            <person name="Deshpande S."/>
            <person name="Douglass A.P."/>
            <person name="Hanson S.J."/>
            <person name="Klenk H.-P."/>
            <person name="LaButti K.M."/>
            <person name="Lapidus A."/>
            <person name="Lindquist E.A."/>
            <person name="Lipzen A.M."/>
            <person name="Meier-Kolthoff J.P."/>
            <person name="Ohm R.A."/>
            <person name="Otillar R.P."/>
            <person name="Pangilinan J.L."/>
            <person name="Peng Y."/>
            <person name="Rokas A."/>
            <person name="Rosa C.A."/>
            <person name="Scheuner C."/>
            <person name="Sibirny A.A."/>
            <person name="Slot J.C."/>
            <person name="Stielow J.B."/>
            <person name="Sun H."/>
            <person name="Kurtzman C.P."/>
            <person name="Blackwell M."/>
            <person name="Grigoriev I.V."/>
            <person name="Jeffries T.W."/>
        </authorList>
    </citation>
    <scope>NUCLEOTIDE SEQUENCE [LARGE SCALE GENOMIC DNA]</scope>
    <source>
        <strain evidence="4">ATCC 18201 / CBS 1600 / BCRC 20928 / JCM 3617 / NBRC 0987 / NRRL Y-1542</strain>
    </source>
</reference>
<feature type="region of interest" description="Disordered" evidence="1">
    <location>
        <begin position="61"/>
        <end position="82"/>
    </location>
</feature>
<feature type="non-terminal residue" evidence="3">
    <location>
        <position position="82"/>
    </location>
</feature>
<evidence type="ECO:0000259" key="2">
    <source>
        <dbReference type="PROSITE" id="PS50076"/>
    </source>
</evidence>
<dbReference type="Proteomes" id="UP000094389">
    <property type="component" value="Unassembled WGS sequence"/>
</dbReference>
<dbReference type="GO" id="GO:0030544">
    <property type="term" value="F:Hsp70 protein binding"/>
    <property type="evidence" value="ECO:0007669"/>
    <property type="project" value="TreeGrafter"/>
</dbReference>
<protein>
    <submittedName>
        <fullName evidence="3">DnaJ-domain-containing protein</fullName>
    </submittedName>
</protein>
<dbReference type="OMA" id="AMQEMWD"/>
<dbReference type="InterPro" id="IPR018253">
    <property type="entry name" value="DnaJ_domain_CS"/>
</dbReference>
<evidence type="ECO:0000256" key="1">
    <source>
        <dbReference type="SAM" id="MobiDB-lite"/>
    </source>
</evidence>
<accession>A0A1E4RZ18</accession>
<organism evidence="3 4">
    <name type="scientific">Cyberlindnera jadinii (strain ATCC 18201 / CBS 1600 / BCRC 20928 / JCM 3617 / NBRC 0987 / NRRL Y-1542)</name>
    <name type="common">Torula yeast</name>
    <name type="synonym">Candida utilis</name>
    <dbReference type="NCBI Taxonomy" id="983966"/>
    <lineage>
        <taxon>Eukaryota</taxon>
        <taxon>Fungi</taxon>
        <taxon>Dikarya</taxon>
        <taxon>Ascomycota</taxon>
        <taxon>Saccharomycotina</taxon>
        <taxon>Saccharomycetes</taxon>
        <taxon>Phaffomycetales</taxon>
        <taxon>Phaffomycetaceae</taxon>
        <taxon>Cyberlindnera</taxon>
    </lineage>
</organism>
<keyword evidence="4" id="KW-1185">Reference proteome</keyword>
<dbReference type="Pfam" id="PF00226">
    <property type="entry name" value="DnaJ"/>
    <property type="match status" value="1"/>
</dbReference>
<dbReference type="InterPro" id="IPR001623">
    <property type="entry name" value="DnaJ_domain"/>
</dbReference>
<dbReference type="GO" id="GO:0071218">
    <property type="term" value="P:cellular response to misfolded protein"/>
    <property type="evidence" value="ECO:0007669"/>
    <property type="project" value="TreeGrafter"/>
</dbReference>
<dbReference type="STRING" id="983966.A0A1E4RZ18"/>
<dbReference type="SMART" id="SM00271">
    <property type="entry name" value="DnaJ"/>
    <property type="match status" value="1"/>
</dbReference>
<dbReference type="PANTHER" id="PTHR43908">
    <property type="entry name" value="AT29763P-RELATED"/>
    <property type="match status" value="1"/>
</dbReference>